<keyword evidence="9" id="KW-1133">Transmembrane helix</keyword>
<accession>A0A7R9E4Q5</accession>
<dbReference type="Pfam" id="PF03016">
    <property type="entry name" value="Exostosin_GT47"/>
    <property type="match status" value="1"/>
</dbReference>
<evidence type="ECO:0000313" key="15">
    <source>
        <dbReference type="EMBL" id="CAD7427026.1"/>
    </source>
</evidence>
<proteinExistence type="inferred from homology"/>
<protein>
    <submittedName>
        <fullName evidence="15">Uncharacterized protein</fullName>
    </submittedName>
</protein>
<dbReference type="GO" id="GO:0005789">
    <property type="term" value="C:endoplasmic reticulum membrane"/>
    <property type="evidence" value="ECO:0007669"/>
    <property type="project" value="UniProtKB-SubCell"/>
</dbReference>
<keyword evidence="4" id="KW-0328">Glycosyltransferase</keyword>
<evidence type="ECO:0000256" key="10">
    <source>
        <dbReference type="ARBA" id="ARBA00023136"/>
    </source>
</evidence>
<dbReference type="EMBL" id="OB793343">
    <property type="protein sequence ID" value="CAD7427026.1"/>
    <property type="molecule type" value="Genomic_DNA"/>
</dbReference>
<feature type="domain" description="Exostosin GT47" evidence="13">
    <location>
        <begin position="333"/>
        <end position="598"/>
    </location>
</feature>
<dbReference type="SUPFAM" id="SSF53448">
    <property type="entry name" value="Nucleotide-diphospho-sugar transferases"/>
    <property type="match status" value="1"/>
</dbReference>
<feature type="domain" description="Glycosyl transferase 64" evidence="14">
    <location>
        <begin position="683"/>
        <end position="918"/>
    </location>
</feature>
<comment type="pathway">
    <text evidence="2">Protein modification; protein glycosylation.</text>
</comment>
<dbReference type="InterPro" id="IPR040911">
    <property type="entry name" value="Exostosin_GT47"/>
</dbReference>
<evidence type="ECO:0000256" key="1">
    <source>
        <dbReference type="ARBA" id="ARBA00004648"/>
    </source>
</evidence>
<reference evidence="15" key="1">
    <citation type="submission" date="2020-11" db="EMBL/GenBank/DDBJ databases">
        <authorList>
            <person name="Tran Van P."/>
        </authorList>
    </citation>
    <scope>NUCLEOTIDE SEQUENCE</scope>
</reference>
<keyword evidence="5" id="KW-0808">Transferase</keyword>
<evidence type="ECO:0000256" key="2">
    <source>
        <dbReference type="ARBA" id="ARBA00004922"/>
    </source>
</evidence>
<dbReference type="InterPro" id="IPR015338">
    <property type="entry name" value="GT64_dom"/>
</dbReference>
<organism evidence="15">
    <name type="scientific">Timema monikensis</name>
    <dbReference type="NCBI Taxonomy" id="170555"/>
    <lineage>
        <taxon>Eukaryota</taxon>
        <taxon>Metazoa</taxon>
        <taxon>Ecdysozoa</taxon>
        <taxon>Arthropoda</taxon>
        <taxon>Hexapoda</taxon>
        <taxon>Insecta</taxon>
        <taxon>Pterygota</taxon>
        <taxon>Neoptera</taxon>
        <taxon>Polyneoptera</taxon>
        <taxon>Phasmatodea</taxon>
        <taxon>Timematodea</taxon>
        <taxon>Timematoidea</taxon>
        <taxon>Timematidae</taxon>
        <taxon>Timema</taxon>
    </lineage>
</organism>
<keyword evidence="10" id="KW-0472">Membrane</keyword>
<keyword evidence="12" id="KW-0325">Glycoprotein</keyword>
<evidence type="ECO:0000256" key="3">
    <source>
        <dbReference type="ARBA" id="ARBA00010271"/>
    </source>
</evidence>
<evidence type="ECO:0000256" key="7">
    <source>
        <dbReference type="ARBA" id="ARBA00022824"/>
    </source>
</evidence>
<gene>
    <name evidence="15" type="ORF">TMSB3V08_LOCUS3891</name>
</gene>
<keyword evidence="7" id="KW-0256">Endoplasmic reticulum</keyword>
<dbReference type="PANTHER" id="PTHR48261">
    <property type="entry name" value="ACETYLGLUCOSAMINYLTRANSFERASE"/>
    <property type="match status" value="1"/>
</dbReference>
<name>A0A7R9E4Q5_9NEOP</name>
<dbReference type="Pfam" id="PF09258">
    <property type="entry name" value="Glyco_transf_64"/>
    <property type="match status" value="1"/>
</dbReference>
<dbReference type="Gene3D" id="3.90.550.10">
    <property type="entry name" value="Spore Coat Polysaccharide Biosynthesis Protein SpsA, Chain A"/>
    <property type="match status" value="1"/>
</dbReference>
<dbReference type="PANTHER" id="PTHR48261:SF3">
    <property type="entry name" value="EXOSTOSIN GLYCOSYLTRANSFERASE 1"/>
    <property type="match status" value="1"/>
</dbReference>
<keyword evidence="11" id="KW-1015">Disulfide bond</keyword>
<evidence type="ECO:0000256" key="9">
    <source>
        <dbReference type="ARBA" id="ARBA00022989"/>
    </source>
</evidence>
<dbReference type="GO" id="GO:0015012">
    <property type="term" value="P:heparan sulfate proteoglycan biosynthetic process"/>
    <property type="evidence" value="ECO:0007669"/>
    <property type="project" value="UniProtKB-ARBA"/>
</dbReference>
<evidence type="ECO:0000256" key="12">
    <source>
        <dbReference type="ARBA" id="ARBA00023180"/>
    </source>
</evidence>
<dbReference type="InterPro" id="IPR004263">
    <property type="entry name" value="Exostosin"/>
</dbReference>
<evidence type="ECO:0000256" key="11">
    <source>
        <dbReference type="ARBA" id="ARBA00023157"/>
    </source>
</evidence>
<evidence type="ECO:0000256" key="6">
    <source>
        <dbReference type="ARBA" id="ARBA00022692"/>
    </source>
</evidence>
<evidence type="ECO:0000256" key="5">
    <source>
        <dbReference type="ARBA" id="ARBA00022679"/>
    </source>
</evidence>
<evidence type="ECO:0000256" key="4">
    <source>
        <dbReference type="ARBA" id="ARBA00022676"/>
    </source>
</evidence>
<dbReference type="AlphaFoldDB" id="A0A7R9E4Q5"/>
<keyword evidence="6" id="KW-0812">Transmembrane</keyword>
<dbReference type="InterPro" id="IPR029044">
    <property type="entry name" value="Nucleotide-diphossugar_trans"/>
</dbReference>
<comment type="similarity">
    <text evidence="3">Belongs to the glycosyltransferase 47 family.</text>
</comment>
<dbReference type="UniPathway" id="UPA00378"/>
<sequence length="937" mass="106247">MAKKVHAWFLRRGFGGSLQFSRVGLVGLGAVGTNLRKGVSGRGSSKQRCRGFKRRVQEQHNLSRIDSQYYQGSNPVGTTPVWNGFIVLVPLRDISGETLLRFCLRRLLPTLSSVGVETVYCRALSLPSLVYPLRFRVDPTTLHFMVSRLVHGQPMVTRRSVPPSWFTTITLKNHSFPAHCGNSLSHLSLAHHLNLLSRPSQLVHRDSSMNHTLCLIQHGYSPSHPSCLVQRGSSPTIIPTWLTMVTRRIILHYDKARDTTGLEYTCAPCQAQPPLPYALTDYSREGINHIICEICPNTKHYLCQGWVNEPRKCSGLSDLIGPDASLLIPSPLYQKMLNVIKESRYYTQDPSEGCLFVLAIDTLDRDPLSADYVHHITTHIQKLPYWNSGMNHVIFNLYSGTWPDYFEEGLDFNPGLAILVKASMSVTNFRSGFDVSIPLFHKNHPERGGVPGLVTVNNFPGTKKYLLAFKGKRYTHGIGSETRNALFHLHNGQDIVLVTTCRHGKYWKHSKDERCDVDNAEYDKYDYNMLLENSTFCLIPRGRRLGSFRFLEALQAGCIPVLLSNKWVLPFAQVIDWNKAVIWADERLLFQIPNVVRSVNFARVLALKQQTQVLWESYFSSIEKIVLTTLEIIRERLPLEPRRDGLIWNSAPGALVALPQFSDSNLHYPFYLTMLGAHTDPHFTAIIYAGRGNRNMVTLFQLVRNVAHSQSVAMILVVWSGDTPPPAKSRWPVPPGNPPLVVLHSDNSSKRFHPHSLIRTHAVLSLDEDCLLTTDEVNFAFHVWRSFPERLVGYLSRSHYWDARKGQWGYTSKWTNHYSMVLTGATFYHRYYGFLYSHWVGPEGLPGCEDIALNFLVSHATRRPPVKLAQHKQPAAPGAGWSDSVQFAQRHKCLNTLVTMLGYMPLVHSSVRLDPVLYKDPVSNLRKKYRQMELAGS</sequence>
<keyword evidence="8" id="KW-0735">Signal-anchor</keyword>
<dbReference type="GO" id="GO:0016757">
    <property type="term" value="F:glycosyltransferase activity"/>
    <property type="evidence" value="ECO:0007669"/>
    <property type="project" value="UniProtKB-KW"/>
</dbReference>
<comment type="subcellular location">
    <subcellularLocation>
        <location evidence="1">Endoplasmic reticulum membrane</location>
        <topology evidence="1">Single-pass type II membrane protein</topology>
    </subcellularLocation>
</comment>
<evidence type="ECO:0000259" key="13">
    <source>
        <dbReference type="Pfam" id="PF03016"/>
    </source>
</evidence>
<evidence type="ECO:0000259" key="14">
    <source>
        <dbReference type="Pfam" id="PF09258"/>
    </source>
</evidence>
<evidence type="ECO:0000256" key="8">
    <source>
        <dbReference type="ARBA" id="ARBA00022968"/>
    </source>
</evidence>